<evidence type="ECO:0000259" key="7">
    <source>
        <dbReference type="PROSITE" id="PS51903"/>
    </source>
</evidence>
<keyword evidence="9" id="KW-1185">Reference proteome</keyword>
<evidence type="ECO:0000313" key="9">
    <source>
        <dbReference type="Proteomes" id="UP000685013"/>
    </source>
</evidence>
<feature type="non-terminal residue" evidence="8">
    <location>
        <position position="1"/>
    </location>
</feature>
<dbReference type="Pfam" id="PF02861">
    <property type="entry name" value="Clp_N"/>
    <property type="match status" value="1"/>
</dbReference>
<evidence type="ECO:0000256" key="4">
    <source>
        <dbReference type="ARBA" id="ARBA00023163"/>
    </source>
</evidence>
<feature type="region of interest" description="Disordered" evidence="6">
    <location>
        <begin position="1025"/>
        <end position="1051"/>
    </location>
</feature>
<evidence type="ECO:0000256" key="1">
    <source>
        <dbReference type="ARBA" id="ARBA00008675"/>
    </source>
</evidence>
<accession>A0AAV6MT68</accession>
<dbReference type="EMBL" id="JAGKQH010000011">
    <property type="protein sequence ID" value="KAG6587727.1"/>
    <property type="molecule type" value="Genomic_DNA"/>
</dbReference>
<organism evidence="8 9">
    <name type="scientific">Cucurbita argyrosperma subsp. sororia</name>
    <dbReference type="NCBI Taxonomy" id="37648"/>
    <lineage>
        <taxon>Eukaryota</taxon>
        <taxon>Viridiplantae</taxon>
        <taxon>Streptophyta</taxon>
        <taxon>Embryophyta</taxon>
        <taxon>Tracheophyta</taxon>
        <taxon>Spermatophyta</taxon>
        <taxon>Magnoliopsida</taxon>
        <taxon>eudicotyledons</taxon>
        <taxon>Gunneridae</taxon>
        <taxon>Pentapetalae</taxon>
        <taxon>rosids</taxon>
        <taxon>fabids</taxon>
        <taxon>Cucurbitales</taxon>
        <taxon>Cucurbitaceae</taxon>
        <taxon>Cucurbiteae</taxon>
        <taxon>Cucurbita</taxon>
    </lineage>
</organism>
<comment type="similarity">
    <text evidence="1">Belongs to the ClpA/ClpB family.</text>
</comment>
<feature type="compositionally biased region" description="Basic and acidic residues" evidence="6">
    <location>
        <begin position="1025"/>
        <end position="1035"/>
    </location>
</feature>
<dbReference type="AlphaFoldDB" id="A0AAV6MT68"/>
<reference evidence="8 9" key="1">
    <citation type="journal article" date="2021" name="Hortic Res">
        <title>The domestication of Cucurbita argyrosperma as revealed by the genome of its wild relative.</title>
        <authorList>
            <person name="Barrera-Redondo J."/>
            <person name="Sanchez-de la Vega G."/>
            <person name="Aguirre-Liguori J.A."/>
            <person name="Castellanos-Morales G."/>
            <person name="Gutierrez-Guerrero Y.T."/>
            <person name="Aguirre-Dugua X."/>
            <person name="Aguirre-Planter E."/>
            <person name="Tenaillon M.I."/>
            <person name="Lira-Saade R."/>
            <person name="Eguiarte L.E."/>
        </authorList>
    </citation>
    <scope>NUCLEOTIDE SEQUENCE [LARGE SCALE GENOMIC DNA]</scope>
    <source>
        <strain evidence="8">JBR-2021</strain>
    </source>
</reference>
<keyword evidence="4" id="KW-0804">Transcription</keyword>
<evidence type="ECO:0000256" key="3">
    <source>
        <dbReference type="ARBA" id="ARBA00023015"/>
    </source>
</evidence>
<dbReference type="PROSITE" id="PS51903">
    <property type="entry name" value="CLP_R"/>
    <property type="match status" value="1"/>
</dbReference>
<feature type="compositionally biased region" description="Acidic residues" evidence="6">
    <location>
        <begin position="863"/>
        <end position="874"/>
    </location>
</feature>
<feature type="region of interest" description="Disordered" evidence="6">
    <location>
        <begin position="514"/>
        <end position="535"/>
    </location>
</feature>
<protein>
    <submittedName>
        <fullName evidence="8">Protein SMAX1-LIKE 5</fullName>
    </submittedName>
</protein>
<feature type="domain" description="Clp R" evidence="7">
    <location>
        <begin position="8"/>
        <end position="178"/>
    </location>
</feature>
<dbReference type="InterPro" id="IPR004176">
    <property type="entry name" value="Clp_R_N"/>
</dbReference>
<feature type="compositionally biased region" description="Low complexity" evidence="6">
    <location>
        <begin position="522"/>
        <end position="535"/>
    </location>
</feature>
<dbReference type="PANTHER" id="PTHR43572">
    <property type="entry name" value="CHAPERONE PROTEIN CLPD, CHLOROPLASTIC"/>
    <property type="match status" value="1"/>
</dbReference>
<name>A0AAV6MT68_9ROSI</name>
<sequence length="1138" mass="126965">MRSGGCAANQTFTPEAASVLKQSLSLARRRGHAQLTPLHVAVTLFSSRSSSLLRQACLKSQPNQTSHPLHCRALELCFNVALNRLPTTPGPLFHGQPSLSNALIAALKRAQANQRRGCLEQQQQQQQQHQPVLAIKVELEQLIISILDDPSVSRVMREAGFSSTLVKSNLEDSSVSSVFHCYGSSGGIFSSPSSPSRNDQHSDQRDNMIFNPGDFWQTNFLTRSSEQNPLSFSPQKRVSSTNAIAESASSLKLDIKLVFEAMLGRKRKNTVIIGDSITIIEGVISELMGRVARGEVPNELKSTKFIDFLLSPDSLSSMKREDIEMKVTELRRNIDSLASRGWGAIIYTGDLKWMVETDVIEREESSFSNKEPSDYSQIDHVIEEIARLISFHGISRTKLWLVGTASYQTYMRCQMRQPTLETRWDLQAVPVPSDGALGLSLHSFSLHGSRMPFSQNPSQVWETKPFSIAKEGQDKLTCCDCSSNPDKEAQQLKSSHQKELPSWLQPFSTQLSHLKSQEKSTLHSNESSSGSNFLSSWPHPFSTRNSIFQDSNTICFTEPAVKQSRSSNQMLRFRRQQSCITEFNFDSEKHKYQDATPSLDCLKNMEEDNKEVNISLSLGDSLFKDPKKLATTKKSEGMTQRDHLCKSLQENVPWQSEIIPSVAEALTSFKSTNKEISWIMIQGDDQIGKRRLARAIAESIFGSTELLCKLNARGNNEATSPSQVLESVMKTQEKLVVLVEDIDQADTQLMKFLADGFHDGKFGEIDEKDETTRQILFILTRGEGKDKDTDSIIPMALNIAINSGFGALSLDQKRRAEWESPNNTKHQRIIKEEEEDTNLTIDTAKINGSLSRQSSSNKLDLNLEADEDEEPEEKTEDRILLTADPESASYNLQIEKKFLQSIQNRFIFNQTSSSRREQRESFKSKIIRSFEGIFGSQTQANFSVEERVLEAISSRSDSFVNSVFEKWLTEIFEKSLRGVGFGGQEGADKVLIALRTIFTFSLLSLNFPISPDIAPPRNLIPSLQKEHTETGKECGSHAYGKRKSKSSEDNKRQELALSVEAKCTLLTSKDNGSSVASLSASRSRGNISVLSALAASNCATGSSFSNKKLGLESLRNVRFIDSSFSFEPMLVICVPVLP</sequence>
<evidence type="ECO:0000256" key="6">
    <source>
        <dbReference type="SAM" id="MobiDB-lite"/>
    </source>
</evidence>
<keyword evidence="2 5" id="KW-0677">Repeat</keyword>
<dbReference type="InterPro" id="IPR058680">
    <property type="entry name" value="NBD_SMAX1-like"/>
</dbReference>
<proteinExistence type="inferred from homology"/>
<dbReference type="InterPro" id="IPR051650">
    <property type="entry name" value="SL_signaling_regulator"/>
</dbReference>
<keyword evidence="3" id="KW-0805">Transcription regulation</keyword>
<evidence type="ECO:0000313" key="8">
    <source>
        <dbReference type="EMBL" id="KAG6587727.1"/>
    </source>
</evidence>
<comment type="caution">
    <text evidence="8">The sequence shown here is derived from an EMBL/GenBank/DDBJ whole genome shotgun (WGS) entry which is preliminary data.</text>
</comment>
<gene>
    <name evidence="8" type="primary">SMXL5</name>
    <name evidence="8" type="ORF">SDJN03_16292</name>
</gene>
<evidence type="ECO:0000256" key="5">
    <source>
        <dbReference type="PROSITE-ProRule" id="PRU01251"/>
    </source>
</evidence>
<dbReference type="FunFam" id="1.10.1780.10:FF:000005">
    <property type="entry name" value="protein SUPPRESSOR OF MAX2 1"/>
    <property type="match status" value="1"/>
</dbReference>
<dbReference type="Pfam" id="PF23569">
    <property type="entry name" value="NBD_SMAX1"/>
    <property type="match status" value="1"/>
</dbReference>
<evidence type="ECO:0000256" key="2">
    <source>
        <dbReference type="ARBA" id="ARBA00022737"/>
    </source>
</evidence>
<dbReference type="PANTHER" id="PTHR43572:SF3">
    <property type="entry name" value="PROTEIN SMAX1-LIKE 5"/>
    <property type="match status" value="1"/>
</dbReference>
<dbReference type="Proteomes" id="UP000685013">
    <property type="component" value="Chromosome 11"/>
</dbReference>
<feature type="region of interest" description="Disordered" evidence="6">
    <location>
        <begin position="850"/>
        <end position="878"/>
    </location>
</feature>